<dbReference type="EMBL" id="CACVBS010000083">
    <property type="protein sequence ID" value="CAA7269971.1"/>
    <property type="molecule type" value="Genomic_DNA"/>
</dbReference>
<keyword evidence="1" id="KW-1133">Transmembrane helix</keyword>
<dbReference type="Proteomes" id="UP000467700">
    <property type="component" value="Unassembled WGS sequence"/>
</dbReference>
<proteinExistence type="predicted"/>
<feature type="transmembrane region" description="Helical" evidence="1">
    <location>
        <begin position="244"/>
        <end position="265"/>
    </location>
</feature>
<feature type="transmembrane region" description="Helical" evidence="1">
    <location>
        <begin position="175"/>
        <end position="196"/>
    </location>
</feature>
<feature type="transmembrane region" description="Helical" evidence="1">
    <location>
        <begin position="216"/>
        <end position="238"/>
    </location>
</feature>
<accession>A0A8S0XZR1</accession>
<keyword evidence="1" id="KW-0812">Transmembrane</keyword>
<sequence length="337" mass="37360">MADPSPDIILERSLYYGIVFMSICYGLLVYMYAHSLVSYLKSSKSDRRLHTTYIVFATVSLSLCTIAVFVNVVFMQFMWIDHRDVEGGPFGYFVANNAIWFQVFGTAASQVQNFMADGLLLYRCYLIWTGNWLVVSFPILLYLASIAMALVTLVQSALPGSQFFRGLAVNFGVPWTSLSVSLNVFVTALIITRLMVLRQNCKGLLPRDTLNMYTGVSALLIESALPFSVLGIVFAITYGKNLSVGPAFAFLWGTFSAISPQFIIFRVTTGKSWTRDPMTHITTGITDTIKFKPGEFPPSYNGNKMGGSTTFLDPSVPRSTEIEIEMEKGGKVDSVDV</sequence>
<evidence type="ECO:0000313" key="2">
    <source>
        <dbReference type="EMBL" id="CAA7269971.1"/>
    </source>
</evidence>
<evidence type="ECO:0000256" key="1">
    <source>
        <dbReference type="SAM" id="Phobius"/>
    </source>
</evidence>
<name>A0A8S0XZR1_CYCAE</name>
<evidence type="ECO:0000313" key="3">
    <source>
        <dbReference type="Proteomes" id="UP000467700"/>
    </source>
</evidence>
<keyword evidence="3" id="KW-1185">Reference proteome</keyword>
<dbReference type="AlphaFoldDB" id="A0A8S0XZR1"/>
<feature type="transmembrane region" description="Helical" evidence="1">
    <location>
        <begin position="132"/>
        <end position="155"/>
    </location>
</feature>
<feature type="transmembrane region" description="Helical" evidence="1">
    <location>
        <begin position="14"/>
        <end position="33"/>
    </location>
</feature>
<feature type="transmembrane region" description="Helical" evidence="1">
    <location>
        <begin position="53"/>
        <end position="79"/>
    </location>
</feature>
<organism evidence="2 3">
    <name type="scientific">Cyclocybe aegerita</name>
    <name type="common">Black poplar mushroom</name>
    <name type="synonym">Agrocybe aegerita</name>
    <dbReference type="NCBI Taxonomy" id="1973307"/>
    <lineage>
        <taxon>Eukaryota</taxon>
        <taxon>Fungi</taxon>
        <taxon>Dikarya</taxon>
        <taxon>Basidiomycota</taxon>
        <taxon>Agaricomycotina</taxon>
        <taxon>Agaricomycetes</taxon>
        <taxon>Agaricomycetidae</taxon>
        <taxon>Agaricales</taxon>
        <taxon>Agaricineae</taxon>
        <taxon>Bolbitiaceae</taxon>
        <taxon>Cyclocybe</taxon>
    </lineage>
</organism>
<gene>
    <name evidence="2" type="ORF">AAE3_LOCUS12242</name>
</gene>
<protein>
    <submittedName>
        <fullName evidence="2">Uncharacterized protein</fullName>
    </submittedName>
</protein>
<reference evidence="2 3" key="1">
    <citation type="submission" date="2020-01" db="EMBL/GenBank/DDBJ databases">
        <authorList>
            <person name="Gupta K D."/>
        </authorList>
    </citation>
    <scope>NUCLEOTIDE SEQUENCE [LARGE SCALE GENOMIC DNA]</scope>
</reference>
<keyword evidence="1" id="KW-0472">Membrane</keyword>
<comment type="caution">
    <text evidence="2">The sequence shown here is derived from an EMBL/GenBank/DDBJ whole genome shotgun (WGS) entry which is preliminary data.</text>
</comment>
<dbReference type="OrthoDB" id="3351617at2759"/>